<evidence type="ECO:0000313" key="2">
    <source>
        <dbReference type="EMBL" id="GAX61107.1"/>
    </source>
</evidence>
<protein>
    <recommendedName>
        <fullName evidence="1">ABC-type transport auxiliary lipoprotein component domain-containing protein</fullName>
    </recommendedName>
</protein>
<keyword evidence="3" id="KW-1185">Reference proteome</keyword>
<dbReference type="RefSeq" id="WP_162532262.1">
    <property type="nucleotide sequence ID" value="NZ_BAOS01000017.1"/>
</dbReference>
<dbReference type="Proteomes" id="UP000218542">
    <property type="component" value="Unassembled WGS sequence"/>
</dbReference>
<dbReference type="Pfam" id="PF03886">
    <property type="entry name" value="ABC_trans_aux"/>
    <property type="match status" value="1"/>
</dbReference>
<gene>
    <name evidence="2" type="ORF">SCALIN_C17_0141</name>
</gene>
<name>A0A286TZ00_9BACT</name>
<proteinExistence type="predicted"/>
<sequence>MRFIIILTLFSFAFCGCVSLKQPNTKFEYYTLEYDAISSDKDDTPKRKSTILKIKFFSAAPVYNTVKIIYSNQQFKRTPYFYHKWRVKPAEFVTYFLSRDLKESGLFKAVIPPTSGSAHTHTVEGVVDKFLELDSNDGWEALLSISVTLQVAREPDADKRVIFQRSFSVKERCKEKNPLALAQAMSLAMAELSKEIGIAIHSALAGE</sequence>
<dbReference type="Gene3D" id="3.40.50.10610">
    <property type="entry name" value="ABC-type transport auxiliary lipoprotein component"/>
    <property type="match status" value="1"/>
</dbReference>
<evidence type="ECO:0000313" key="3">
    <source>
        <dbReference type="Proteomes" id="UP000218542"/>
    </source>
</evidence>
<accession>A0A286TZ00</accession>
<dbReference type="EMBL" id="BAOS01000017">
    <property type="protein sequence ID" value="GAX61107.1"/>
    <property type="molecule type" value="Genomic_DNA"/>
</dbReference>
<organism evidence="2 3">
    <name type="scientific">Candidatus Scalindua japonica</name>
    <dbReference type="NCBI Taxonomy" id="1284222"/>
    <lineage>
        <taxon>Bacteria</taxon>
        <taxon>Pseudomonadati</taxon>
        <taxon>Planctomycetota</taxon>
        <taxon>Candidatus Brocadiia</taxon>
        <taxon>Candidatus Brocadiales</taxon>
        <taxon>Candidatus Scalinduaceae</taxon>
        <taxon>Candidatus Scalindua</taxon>
    </lineage>
</organism>
<dbReference type="AlphaFoldDB" id="A0A286TZ00"/>
<feature type="domain" description="ABC-type transport auxiliary lipoprotein component" evidence="1">
    <location>
        <begin position="30"/>
        <end position="196"/>
    </location>
</feature>
<comment type="caution">
    <text evidence="2">The sequence shown here is derived from an EMBL/GenBank/DDBJ whole genome shotgun (WGS) entry which is preliminary data.</text>
</comment>
<reference evidence="2 3" key="1">
    <citation type="journal article" date="2017" name="Environ. Microbiol. Rep.">
        <title>Genetic diversity of marine anaerobic ammonium-oxidizing bacteria as revealed by genomic and proteomic analyses of 'Candidatus Scalindua japonica'.</title>
        <authorList>
            <person name="Oshiki M."/>
            <person name="Mizuto K."/>
            <person name="Kimura Z."/>
            <person name="Kindaichi T."/>
            <person name="Satoh H."/>
            <person name="Okabe S."/>
        </authorList>
    </citation>
    <scope>NUCLEOTIDE SEQUENCE [LARGE SCALE GENOMIC DNA]</scope>
    <source>
        <strain evidence="3">husup-a2</strain>
    </source>
</reference>
<dbReference type="SUPFAM" id="SSF159594">
    <property type="entry name" value="XCC0632-like"/>
    <property type="match status" value="1"/>
</dbReference>
<evidence type="ECO:0000259" key="1">
    <source>
        <dbReference type="Pfam" id="PF03886"/>
    </source>
</evidence>
<dbReference type="PROSITE" id="PS51257">
    <property type="entry name" value="PROKAR_LIPOPROTEIN"/>
    <property type="match status" value="1"/>
</dbReference>
<dbReference type="InterPro" id="IPR005586">
    <property type="entry name" value="ABC_trans_aux"/>
</dbReference>